<evidence type="ECO:0000259" key="2">
    <source>
        <dbReference type="Pfam" id="PF00535"/>
    </source>
</evidence>
<dbReference type="PANTHER" id="PTHR43685">
    <property type="entry name" value="GLYCOSYLTRANSFERASE"/>
    <property type="match status" value="1"/>
</dbReference>
<dbReference type="SUPFAM" id="SSF53448">
    <property type="entry name" value="Nucleotide-diphospho-sugar transferases"/>
    <property type="match status" value="1"/>
</dbReference>
<reference evidence="4" key="1">
    <citation type="journal article" date="2019" name="Int. J. Syst. Evol. Microbiol.">
        <title>The Global Catalogue of Microorganisms (GCM) 10K type strain sequencing project: providing services to taxonomists for standard genome sequencing and annotation.</title>
        <authorList>
            <consortium name="The Broad Institute Genomics Platform"/>
            <consortium name="The Broad Institute Genome Sequencing Center for Infectious Disease"/>
            <person name="Wu L."/>
            <person name="Ma J."/>
        </authorList>
    </citation>
    <scope>NUCLEOTIDE SEQUENCE [LARGE SCALE GENOMIC DNA]</scope>
    <source>
        <strain evidence="4">CGMCC 1.5362</strain>
    </source>
</reference>
<dbReference type="Gene3D" id="3.40.50.2000">
    <property type="entry name" value="Glycogen Phosphorylase B"/>
    <property type="match status" value="1"/>
</dbReference>
<gene>
    <name evidence="3" type="ORF">GCM10011509_22760</name>
</gene>
<dbReference type="InterPro" id="IPR050834">
    <property type="entry name" value="Glycosyltransf_2"/>
</dbReference>
<dbReference type="InterPro" id="IPR001173">
    <property type="entry name" value="Glyco_trans_2-like"/>
</dbReference>
<dbReference type="Pfam" id="PF00535">
    <property type="entry name" value="Glycos_transf_2"/>
    <property type="match status" value="1"/>
</dbReference>
<dbReference type="InterPro" id="IPR029044">
    <property type="entry name" value="Nucleotide-diphossugar_trans"/>
</dbReference>
<proteinExistence type="predicted"/>
<dbReference type="SUPFAM" id="SSF53756">
    <property type="entry name" value="UDP-Glycosyltransferase/glycogen phosphorylase"/>
    <property type="match status" value="1"/>
</dbReference>
<evidence type="ECO:0000256" key="1">
    <source>
        <dbReference type="SAM" id="MobiDB-lite"/>
    </source>
</evidence>
<feature type="domain" description="Glycosyltransferase 2-like" evidence="2">
    <location>
        <begin position="235"/>
        <end position="344"/>
    </location>
</feature>
<protein>
    <recommendedName>
        <fullName evidence="2">Glycosyltransferase 2-like domain-containing protein</fullName>
    </recommendedName>
</protein>
<comment type="caution">
    <text evidence="3">The sequence shown here is derived from an EMBL/GenBank/DDBJ whole genome shotgun (WGS) entry which is preliminary data.</text>
</comment>
<evidence type="ECO:0000313" key="4">
    <source>
        <dbReference type="Proteomes" id="UP000662111"/>
    </source>
</evidence>
<organism evidence="3 4">
    <name type="scientific">Ornithinimicrobium pekingense</name>
    <dbReference type="NCBI Taxonomy" id="384677"/>
    <lineage>
        <taxon>Bacteria</taxon>
        <taxon>Bacillati</taxon>
        <taxon>Actinomycetota</taxon>
        <taxon>Actinomycetes</taxon>
        <taxon>Micrococcales</taxon>
        <taxon>Ornithinimicrobiaceae</taxon>
        <taxon>Ornithinimicrobium</taxon>
    </lineage>
</organism>
<accession>A0ABQ2F925</accession>
<dbReference type="PANTHER" id="PTHR43685:SF2">
    <property type="entry name" value="GLYCOSYLTRANSFERASE 2-LIKE DOMAIN-CONTAINING PROTEIN"/>
    <property type="match status" value="1"/>
</dbReference>
<dbReference type="EMBL" id="BMLB01000004">
    <property type="protein sequence ID" value="GGK73599.1"/>
    <property type="molecule type" value="Genomic_DNA"/>
</dbReference>
<dbReference type="Gene3D" id="3.90.550.10">
    <property type="entry name" value="Spore Coat Polysaccharide Biosynthesis Protein SpsA, Chain A"/>
    <property type="match status" value="1"/>
</dbReference>
<feature type="region of interest" description="Disordered" evidence="1">
    <location>
        <begin position="1"/>
        <end position="25"/>
    </location>
</feature>
<evidence type="ECO:0000313" key="3">
    <source>
        <dbReference type="EMBL" id="GGK73599.1"/>
    </source>
</evidence>
<keyword evidence="4" id="KW-1185">Reference proteome</keyword>
<dbReference type="CDD" id="cd00761">
    <property type="entry name" value="Glyco_tranf_GTA_type"/>
    <property type="match status" value="1"/>
</dbReference>
<dbReference type="Proteomes" id="UP000662111">
    <property type="component" value="Unassembled WGS sequence"/>
</dbReference>
<sequence>MMTGAERPTPEGPVATRAGVSRDTARNKILRDHPDALAVTALRTRSLHAREVLVETAWPGRSAEEVDTWAAAARSCGPGAAGLPEGADAFHLGQLARVYALQTADPADVTRGRTLLEALAAAGRLDALHPQAVLVLLHLRLLDGDEEGCRALLAHPAVPEDAAAAVRADLANPVAGDRLPQEGVEGWLSLLGAALHSDALAPLRLDPDRPGPPFDRLTTDPLPRADVDGDRLVTVAVSTFRPGAPLLTAVRSLLAQTWQHLEVLVVDDASGPEAEPWLRQVEALDPRVRVIRKAVNGGTYRARNTALRQARGAYLTTLDSDDWLHPQAVATLVRTLEADPGLVATRALGARVSEDLRLVRLGYRHRAVAAPTLLVRLDPALSRVGFFDPTRKSADTEYARRLQAAFGRRSVRTVDECLLLLRSGEDTLSSSEFSRMWRHPARHAYKAVYTPWHEEIADGATAYLDPDGPRVFPEPRRWRRPLSGAFPPPRHLDLVLGGDWRRYGGPQRSMLEEIRAAREAGLRVGVLHLEALRFATTKDLPLCAPVTELVRRGEVEWVQVDDDVDVDVLMVRYPLVLQHPPHVPAGRSLRPRHLLVVANQAPLEPDGSDQRYVVADVTARAEELFGVPPVWVPQGPVVRDVLRDQDPGVALTQWDNPGLIDVDAWHVRDDRAPGAGGAPVVVGRYSRDHPLKFPATHADLLAAYDLGPGYVVRLMGARATWRRLAVEAGLPEDTPTPREWQMLPGGSVDPRELLAGLDVFLYQDHPGRHEAFGRVLLEAAASGVLVVAHPKHRRVFGEVLDYALPGEARAVIEGYVAEPDRYRARVAQVQDLVRERYSHASFVRRLEGLLGAPPVGAVTGPGNQPGPAPARDGAVATVLVRPGGPPGPPLEVDVRAPAGLALSVSAVALRSAADGSRADQLVLVHETLPGEAVRQLGEVMTLPGQDELEAGVRRVVDAWREVWAAVLCRDGEVTVVPGPHLRTEGGLSWERCAGARELHLHAPGGRPAPKSRS</sequence>
<name>A0ABQ2F925_9MICO</name>